<dbReference type="AlphaFoldDB" id="A0A923T8C9"/>
<keyword evidence="1" id="KW-0067">ATP-binding</keyword>
<evidence type="ECO:0000259" key="2">
    <source>
        <dbReference type="PROSITE" id="PS50975"/>
    </source>
</evidence>
<evidence type="ECO:0000256" key="1">
    <source>
        <dbReference type="PROSITE-ProRule" id="PRU00409"/>
    </source>
</evidence>
<dbReference type="EMBL" id="JACSIT010000098">
    <property type="protein sequence ID" value="MBC6994436.1"/>
    <property type="molecule type" value="Genomic_DNA"/>
</dbReference>
<dbReference type="InterPro" id="IPR011761">
    <property type="entry name" value="ATP-grasp"/>
</dbReference>
<dbReference type="InterPro" id="IPR004218">
    <property type="entry name" value="GSHS_ATP-bd"/>
</dbReference>
<accession>A0A923T8C9</accession>
<protein>
    <submittedName>
        <fullName evidence="3">Glutathione synthetase</fullName>
    </submittedName>
</protein>
<dbReference type="PANTHER" id="PTHR21621:SF4">
    <property type="entry name" value="GLUTATHIONE SYNTHETASE"/>
    <property type="match status" value="1"/>
</dbReference>
<dbReference type="GO" id="GO:0005524">
    <property type="term" value="F:ATP binding"/>
    <property type="evidence" value="ECO:0007669"/>
    <property type="project" value="UniProtKB-UniRule"/>
</dbReference>
<evidence type="ECO:0000313" key="4">
    <source>
        <dbReference type="Proteomes" id="UP000650081"/>
    </source>
</evidence>
<sequence length="336" mass="36506">MNPALRFLILTDHRDHTDQNSLYALAPRLAADPRCAVLHIASRGLPANAAFFDARALTQVQCAVVGQGFAYQPAGEVFTHNTFPAALADYDVVWMRLPHPASEAFLLRVEAAAQANAQLIINRPSGLLETGNKAYLRHFAEFCPPLALVQSPAEVYAFAERFAAVLKPLYAHGGNGIVKILNGSAEEDGQTFPLATWLARRTAQLRNEGYLAMKFLDRVTEGDKRILVVNGKVLGASLRLPPPDGWLCNVAQGGRSVPAEIDAVEQKMIDVIAPLLLAKGVVFFGMDTLVGDDGQRVLSELNTLSIGGFPQAEAQSGRPILQQAIDELFNYCYANR</sequence>
<dbReference type="GO" id="GO:0046872">
    <property type="term" value="F:metal ion binding"/>
    <property type="evidence" value="ECO:0007669"/>
    <property type="project" value="InterPro"/>
</dbReference>
<gene>
    <name evidence="3" type="ORF">H9S92_09690</name>
</gene>
<evidence type="ECO:0000313" key="3">
    <source>
        <dbReference type="EMBL" id="MBC6994436.1"/>
    </source>
</evidence>
<keyword evidence="4" id="KW-1185">Reference proteome</keyword>
<dbReference type="GO" id="GO:0004363">
    <property type="term" value="F:glutathione synthase activity"/>
    <property type="evidence" value="ECO:0007669"/>
    <property type="project" value="InterPro"/>
</dbReference>
<keyword evidence="1" id="KW-0547">Nucleotide-binding</keyword>
<dbReference type="GO" id="GO:0005737">
    <property type="term" value="C:cytoplasm"/>
    <property type="evidence" value="ECO:0007669"/>
    <property type="project" value="TreeGrafter"/>
</dbReference>
<dbReference type="Gene3D" id="3.30.470.20">
    <property type="entry name" value="ATP-grasp fold, B domain"/>
    <property type="match status" value="1"/>
</dbReference>
<organism evidence="3 4">
    <name type="scientific">Neolewinella lacunae</name>
    <dbReference type="NCBI Taxonomy" id="1517758"/>
    <lineage>
        <taxon>Bacteria</taxon>
        <taxon>Pseudomonadati</taxon>
        <taxon>Bacteroidota</taxon>
        <taxon>Saprospiria</taxon>
        <taxon>Saprospirales</taxon>
        <taxon>Lewinellaceae</taxon>
        <taxon>Neolewinella</taxon>
    </lineage>
</organism>
<name>A0A923T8C9_9BACT</name>
<feature type="domain" description="ATP-grasp" evidence="2">
    <location>
        <begin position="133"/>
        <end position="329"/>
    </location>
</feature>
<comment type="caution">
    <text evidence="3">The sequence shown here is derived from an EMBL/GenBank/DDBJ whole genome shotgun (WGS) entry which is preliminary data.</text>
</comment>
<dbReference type="RefSeq" id="WP_187466510.1">
    <property type="nucleotide sequence ID" value="NZ_JACSIT010000098.1"/>
</dbReference>
<proteinExistence type="predicted"/>
<dbReference type="PROSITE" id="PS50975">
    <property type="entry name" value="ATP_GRASP"/>
    <property type="match status" value="1"/>
</dbReference>
<dbReference type="Proteomes" id="UP000650081">
    <property type="component" value="Unassembled WGS sequence"/>
</dbReference>
<reference evidence="3" key="1">
    <citation type="submission" date="2020-08" db="EMBL/GenBank/DDBJ databases">
        <title>Lewinella bacteria from marine environments.</title>
        <authorList>
            <person name="Zhong Y."/>
        </authorList>
    </citation>
    <scope>NUCLEOTIDE SEQUENCE</scope>
    <source>
        <strain evidence="3">KCTC 42187</strain>
    </source>
</reference>
<dbReference type="SUPFAM" id="SSF56059">
    <property type="entry name" value="Glutathione synthetase ATP-binding domain-like"/>
    <property type="match status" value="1"/>
</dbReference>
<dbReference type="Pfam" id="PF02955">
    <property type="entry name" value="GSH-S_ATP"/>
    <property type="match status" value="1"/>
</dbReference>
<dbReference type="PANTHER" id="PTHR21621">
    <property type="entry name" value="RIBOSOMAL PROTEIN S6 MODIFICATION PROTEIN"/>
    <property type="match status" value="1"/>
</dbReference>